<dbReference type="InterPro" id="IPR056924">
    <property type="entry name" value="SH3_Tf2-1"/>
</dbReference>
<feature type="domain" description="Integrase catalytic" evidence="1">
    <location>
        <begin position="169"/>
        <end position="332"/>
    </location>
</feature>
<sequence>MRQRRWIELLKNYDGEILYHPGKANVVADALSRKEEHEPIRVTAMKIVISSDLVDQIKEAQIEALKEENWKRDRIKGQAHNLEEDSHGLKTRWGRVWIPPTCSLKTDLIEEAHKSKYSIHPGATKMYRDLRINYWWPGMKRDIVKYVEKCLTCLQVKAEHQKPYGKLQPLEIPMWKWEHITMDLITKLPKTRKGYDTIWVIVDRLTKSAHFIPICESYSSEKMAEVYVKEIVSRHRIPVTIVSDRDTRFTSHLWKNFQEELGTKLLLSTAYHPQTDGQSERTIQTLEDMLRACIIDFGGSWDDYLPLAEFSYNNSYHYGLGMPPYEMLYGRQCRTPVCWGEVGPRELENKEILKVTNQRIYQIRAHLKAAQDRQKSYADKRRRPIEFQVGDFVLLKVFPWMGVIRFRKRGKLSPRFIGPFKIIARIGNVAYRLELPEELSGIHDTFHVSYLRKCLGDESAYVPLEDLEIDDKLNYAEKPVAILDRKVKQLRNKSLNQVKVQWKNRKGSDATWESEDEMRKFYPFLFDE</sequence>
<evidence type="ECO:0000259" key="1">
    <source>
        <dbReference type="PROSITE" id="PS50994"/>
    </source>
</evidence>
<protein>
    <recommendedName>
        <fullName evidence="1">Integrase catalytic domain-containing protein</fullName>
    </recommendedName>
</protein>
<dbReference type="EMBL" id="SZYD01000010">
    <property type="protein sequence ID" value="KAD4982008.1"/>
    <property type="molecule type" value="Genomic_DNA"/>
</dbReference>
<dbReference type="SUPFAM" id="SSF53098">
    <property type="entry name" value="Ribonuclease H-like"/>
    <property type="match status" value="1"/>
</dbReference>
<dbReference type="GO" id="GO:0003676">
    <property type="term" value="F:nucleic acid binding"/>
    <property type="evidence" value="ECO:0007669"/>
    <property type="project" value="InterPro"/>
</dbReference>
<dbReference type="SUPFAM" id="SSF54160">
    <property type="entry name" value="Chromo domain-like"/>
    <property type="match status" value="1"/>
</dbReference>
<dbReference type="PANTHER" id="PTHR45835">
    <property type="entry name" value="YALI0A06105P"/>
    <property type="match status" value="1"/>
</dbReference>
<dbReference type="Pfam" id="PF17921">
    <property type="entry name" value="Integrase_H2C2"/>
    <property type="match status" value="1"/>
</dbReference>
<comment type="caution">
    <text evidence="2">The sequence shown here is derived from an EMBL/GenBank/DDBJ whole genome shotgun (WGS) entry which is preliminary data.</text>
</comment>
<name>A0A5N6NN39_9ASTR</name>
<dbReference type="Pfam" id="PF24626">
    <property type="entry name" value="SH3_Tf2-1"/>
    <property type="match status" value="1"/>
</dbReference>
<dbReference type="Gene3D" id="3.30.420.10">
    <property type="entry name" value="Ribonuclease H-like superfamily/Ribonuclease H"/>
    <property type="match status" value="1"/>
</dbReference>
<dbReference type="InterPro" id="IPR001584">
    <property type="entry name" value="Integrase_cat-core"/>
</dbReference>
<dbReference type="InterPro" id="IPR016197">
    <property type="entry name" value="Chromo-like_dom_sf"/>
</dbReference>
<accession>A0A5N6NN39</accession>
<organism evidence="2 3">
    <name type="scientific">Mikania micrantha</name>
    <name type="common">bitter vine</name>
    <dbReference type="NCBI Taxonomy" id="192012"/>
    <lineage>
        <taxon>Eukaryota</taxon>
        <taxon>Viridiplantae</taxon>
        <taxon>Streptophyta</taxon>
        <taxon>Embryophyta</taxon>
        <taxon>Tracheophyta</taxon>
        <taxon>Spermatophyta</taxon>
        <taxon>Magnoliopsida</taxon>
        <taxon>eudicotyledons</taxon>
        <taxon>Gunneridae</taxon>
        <taxon>Pentapetalae</taxon>
        <taxon>asterids</taxon>
        <taxon>campanulids</taxon>
        <taxon>Asterales</taxon>
        <taxon>Asteraceae</taxon>
        <taxon>Asteroideae</taxon>
        <taxon>Heliantheae alliance</taxon>
        <taxon>Eupatorieae</taxon>
        <taxon>Mikania</taxon>
    </lineage>
</organism>
<dbReference type="PROSITE" id="PS50994">
    <property type="entry name" value="INTEGRASE"/>
    <property type="match status" value="1"/>
</dbReference>
<gene>
    <name evidence="2" type="ORF">E3N88_18679</name>
</gene>
<evidence type="ECO:0000313" key="3">
    <source>
        <dbReference type="Proteomes" id="UP000326396"/>
    </source>
</evidence>
<dbReference type="InterPro" id="IPR036397">
    <property type="entry name" value="RNaseH_sf"/>
</dbReference>
<proteinExistence type="predicted"/>
<dbReference type="PANTHER" id="PTHR45835:SF99">
    <property type="entry name" value="CHROMO DOMAIN-CONTAINING PROTEIN-RELATED"/>
    <property type="match status" value="1"/>
</dbReference>
<dbReference type="OrthoDB" id="425619at2759"/>
<dbReference type="InterPro" id="IPR012337">
    <property type="entry name" value="RNaseH-like_sf"/>
</dbReference>
<dbReference type="Gene3D" id="1.10.340.70">
    <property type="match status" value="1"/>
</dbReference>
<reference evidence="2 3" key="1">
    <citation type="submission" date="2019-05" db="EMBL/GenBank/DDBJ databases">
        <title>Mikania micrantha, genome provides insights into the molecular mechanism of rapid growth.</title>
        <authorList>
            <person name="Liu B."/>
        </authorList>
    </citation>
    <scope>NUCLEOTIDE SEQUENCE [LARGE SCALE GENOMIC DNA]</scope>
    <source>
        <strain evidence="2">NLD-2019</strain>
        <tissue evidence="2">Leaf</tissue>
    </source>
</reference>
<dbReference type="GO" id="GO:0015074">
    <property type="term" value="P:DNA integration"/>
    <property type="evidence" value="ECO:0007669"/>
    <property type="project" value="InterPro"/>
</dbReference>
<dbReference type="Proteomes" id="UP000326396">
    <property type="component" value="Linkage Group LG18"/>
</dbReference>
<keyword evidence="3" id="KW-1185">Reference proteome</keyword>
<evidence type="ECO:0000313" key="2">
    <source>
        <dbReference type="EMBL" id="KAD4982008.1"/>
    </source>
</evidence>
<dbReference type="InterPro" id="IPR041588">
    <property type="entry name" value="Integrase_H2C2"/>
</dbReference>
<dbReference type="AlphaFoldDB" id="A0A5N6NN39"/>